<protein>
    <submittedName>
        <fullName evidence="9">INT3-like protein</fullName>
    </submittedName>
</protein>
<evidence type="ECO:0000313" key="10">
    <source>
        <dbReference type="Proteomes" id="UP001164746"/>
    </source>
</evidence>
<keyword evidence="4" id="KW-0963">Cytoplasm</keyword>
<feature type="region of interest" description="Disordered" evidence="6">
    <location>
        <begin position="886"/>
        <end position="942"/>
    </location>
</feature>
<comment type="similarity">
    <text evidence="3">Belongs to the Integrator subunit 3 family.</text>
</comment>
<dbReference type="Proteomes" id="UP001164746">
    <property type="component" value="Chromosome 3"/>
</dbReference>
<reference evidence="9" key="1">
    <citation type="submission" date="2022-11" db="EMBL/GenBank/DDBJ databases">
        <title>Centuries of genome instability and evolution in soft-shell clam transmissible cancer (bioRxiv).</title>
        <authorList>
            <person name="Hart S.F.M."/>
            <person name="Yonemitsu M.A."/>
            <person name="Giersch R.M."/>
            <person name="Beal B.F."/>
            <person name="Arriagada G."/>
            <person name="Davis B.W."/>
            <person name="Ostrander E.A."/>
            <person name="Goff S.P."/>
            <person name="Metzger M.J."/>
        </authorList>
    </citation>
    <scope>NUCLEOTIDE SEQUENCE</scope>
    <source>
        <strain evidence="9">MELC-2E11</strain>
        <tissue evidence="9">Siphon/mantle</tissue>
    </source>
</reference>
<dbReference type="PANTHER" id="PTHR13587:SF7">
    <property type="entry name" value="INTEGRATOR COMPLEX SUBUNIT 3"/>
    <property type="match status" value="1"/>
</dbReference>
<dbReference type="PANTHER" id="PTHR13587">
    <property type="entry name" value="INTEGRATOR COMPLEX SUBUNIT 3"/>
    <property type="match status" value="1"/>
</dbReference>
<evidence type="ECO:0000256" key="2">
    <source>
        <dbReference type="ARBA" id="ARBA00004496"/>
    </source>
</evidence>
<feature type="region of interest" description="Disordered" evidence="6">
    <location>
        <begin position="423"/>
        <end position="468"/>
    </location>
</feature>
<dbReference type="Pfam" id="PF24566">
    <property type="entry name" value="HEAT_Ints3_C"/>
    <property type="match status" value="1"/>
</dbReference>
<evidence type="ECO:0000259" key="8">
    <source>
        <dbReference type="Pfam" id="PF24566"/>
    </source>
</evidence>
<feature type="domain" description="Ints3-like C-terminal" evidence="8">
    <location>
        <begin position="491"/>
        <end position="864"/>
    </location>
</feature>
<evidence type="ECO:0000256" key="5">
    <source>
        <dbReference type="ARBA" id="ARBA00023242"/>
    </source>
</evidence>
<keyword evidence="10" id="KW-1185">Reference proteome</keyword>
<dbReference type="InterPro" id="IPR019333">
    <property type="entry name" value="INTS3_N"/>
</dbReference>
<dbReference type="Pfam" id="PF10189">
    <property type="entry name" value="Ints3_N"/>
    <property type="match status" value="1"/>
</dbReference>
<dbReference type="EMBL" id="CP111014">
    <property type="protein sequence ID" value="WAR01018.1"/>
    <property type="molecule type" value="Genomic_DNA"/>
</dbReference>
<comment type="subcellular location">
    <subcellularLocation>
        <location evidence="2">Cytoplasm</location>
    </subcellularLocation>
    <subcellularLocation>
        <location evidence="1">Nucleus</location>
    </subcellularLocation>
</comment>
<feature type="compositionally biased region" description="Low complexity" evidence="6">
    <location>
        <begin position="886"/>
        <end position="902"/>
    </location>
</feature>
<proteinExistence type="inferred from homology"/>
<evidence type="ECO:0000256" key="4">
    <source>
        <dbReference type="ARBA" id="ARBA00022490"/>
    </source>
</evidence>
<keyword evidence="5" id="KW-0539">Nucleus</keyword>
<evidence type="ECO:0000256" key="3">
    <source>
        <dbReference type="ARBA" id="ARBA00006130"/>
    </source>
</evidence>
<name>A0ABY7DTF1_MYAAR</name>
<evidence type="ECO:0000256" key="6">
    <source>
        <dbReference type="SAM" id="MobiDB-lite"/>
    </source>
</evidence>
<feature type="compositionally biased region" description="Acidic residues" evidence="6">
    <location>
        <begin position="910"/>
        <end position="921"/>
    </location>
</feature>
<organism evidence="9 10">
    <name type="scientific">Mya arenaria</name>
    <name type="common">Soft-shell clam</name>
    <dbReference type="NCBI Taxonomy" id="6604"/>
    <lineage>
        <taxon>Eukaryota</taxon>
        <taxon>Metazoa</taxon>
        <taxon>Spiralia</taxon>
        <taxon>Lophotrochozoa</taxon>
        <taxon>Mollusca</taxon>
        <taxon>Bivalvia</taxon>
        <taxon>Autobranchia</taxon>
        <taxon>Heteroconchia</taxon>
        <taxon>Euheterodonta</taxon>
        <taxon>Imparidentia</taxon>
        <taxon>Neoheterodontei</taxon>
        <taxon>Myida</taxon>
        <taxon>Myoidea</taxon>
        <taxon>Myidae</taxon>
        <taxon>Mya</taxon>
    </lineage>
</organism>
<sequence>MDQQKGLLISNVYECKDELEERLERCYNAVTSLVNGLSEREANDALNSHHYRDINLVTRDSFTIMLNRLNQIVFEKWLKLKDIGRSQILWLTRELVKNSVLGADGAINTLLRQIAGGDITPKNVWLAESVLDILAEYRSWLDKFPGLVPTVIYTFLRVIVYHTGQIFHNLRQREAEFTASLLRDKWTECMGIGRDLQLLGTRTSRKYQIARLTPDMENKLIFLTTKVKFGQHKRYQDWFQRQYLSTPESQSLRCDLIRYICCVFHPSNELLCSDIIPRWAVIGWLLQTCTSNVAASNAKLSLFYDWIFFDPEKDSIMNIEPAVLVMFYSIKPHPAITATLLDFLCRIMNNFCPMYAEQVRSGIHKSLKTILDKRVLPSLQPLFENPKLDKELRALVRTTFTEFMTTDMVKGDEEESVNKEVASLDMDEETNHIVPDNDLSDAAFSDDEDESPLANNKTESTFRPIRDPQRYQSVDITEHLQQLDGDIRYFTEQLLNETVQEDQCEKIDRLMQMVVRDDEDFDGDMAAILATCLCQILIDQFNTNIFPEDIDDESLEESIGTPLFVMLRFLSSTQEESPSRAPLFSLLGEMYLKQPRIGYNLLYFLKVGKANDEKMQTYRDFVRTLEDGHTLESCLLADMKICEEDDFPNVCVGNAELLQLVVSSIDGSQLQELICQILQGNLVMFRKESFLKVLNASLDWETLEQYFLWQLITAHNIPLDYVMPMLPKLDYHCHAEALTSIMVPSSDLLRPILCRECKKNDFFTVSILNYWAQEFEDKLADLIYTQFSKVNGGTPNKKRLRPGSTAKKDSPSTDQILAHLDHMRQICRNISLLQHSSIQTALQQIQQTASDSQKTKFSDLLALAEDIADLKTSRVLRGLPGRRAAAAAASSTSSGNKSSSAGKSRKLVIDDSESESSSSEEEAIKPRAKKRKKAPPVDDDSD</sequence>
<dbReference type="InterPro" id="IPR045334">
    <property type="entry name" value="INTS3"/>
</dbReference>
<dbReference type="InterPro" id="IPR056518">
    <property type="entry name" value="HEAT_Ints3_C"/>
</dbReference>
<evidence type="ECO:0000259" key="7">
    <source>
        <dbReference type="Pfam" id="PF10189"/>
    </source>
</evidence>
<evidence type="ECO:0000313" key="9">
    <source>
        <dbReference type="EMBL" id="WAR01018.1"/>
    </source>
</evidence>
<gene>
    <name evidence="9" type="ORF">MAR_025390</name>
</gene>
<accession>A0ABY7DTF1</accession>
<feature type="domain" description="Integrator complex subunit 3 N-terminal" evidence="7">
    <location>
        <begin position="197"/>
        <end position="397"/>
    </location>
</feature>
<evidence type="ECO:0000256" key="1">
    <source>
        <dbReference type="ARBA" id="ARBA00004123"/>
    </source>
</evidence>